<dbReference type="Proteomes" id="UP000015462">
    <property type="component" value="Unassembled WGS sequence"/>
</dbReference>
<comment type="caution">
    <text evidence="3">The sequence shown here is derived from an EMBL/GenBank/DDBJ whole genome shotgun (WGS) entry which is preliminary data.</text>
</comment>
<dbReference type="PROSITE" id="PS50405">
    <property type="entry name" value="GST_CTER"/>
    <property type="match status" value="1"/>
</dbReference>
<dbReference type="AlphaFoldDB" id="A0AB33Z3A7"/>
<gene>
    <name evidence="3" type="ORF">L196_03356</name>
</gene>
<dbReference type="EMBL" id="ASHL01000002">
    <property type="protein sequence ID" value="EPD13538.1"/>
    <property type="molecule type" value="Genomic_DNA"/>
</dbReference>
<feature type="domain" description="GST C-terminal" evidence="2">
    <location>
        <begin position="92"/>
        <end position="209"/>
    </location>
</feature>
<dbReference type="Pfam" id="PF00043">
    <property type="entry name" value="GST_C"/>
    <property type="match status" value="1"/>
</dbReference>
<protein>
    <submittedName>
        <fullName evidence="3">Glutathione S-transferase</fullName>
    </submittedName>
</protein>
<evidence type="ECO:0000313" key="3">
    <source>
        <dbReference type="EMBL" id="EPD13538.1"/>
    </source>
</evidence>
<dbReference type="InterPro" id="IPR004046">
    <property type="entry name" value="GST_C"/>
</dbReference>
<dbReference type="Gene3D" id="1.20.1050.10">
    <property type="match status" value="1"/>
</dbReference>
<dbReference type="GO" id="GO:0005737">
    <property type="term" value="C:cytoplasm"/>
    <property type="evidence" value="ECO:0007669"/>
    <property type="project" value="TreeGrafter"/>
</dbReference>
<dbReference type="SFLD" id="SFLDG00358">
    <property type="entry name" value="Main_(cytGST)"/>
    <property type="match status" value="1"/>
</dbReference>
<dbReference type="SFLD" id="SFLDS00019">
    <property type="entry name" value="Glutathione_Transferase_(cytos"/>
    <property type="match status" value="1"/>
</dbReference>
<dbReference type="Gene3D" id="3.40.30.10">
    <property type="entry name" value="Glutaredoxin"/>
    <property type="match status" value="1"/>
</dbReference>
<dbReference type="PROSITE" id="PS50404">
    <property type="entry name" value="GST_NTER"/>
    <property type="match status" value="1"/>
</dbReference>
<dbReference type="PANTHER" id="PTHR43968:SF6">
    <property type="entry name" value="GLUTATHIONE S-TRANSFERASE OMEGA"/>
    <property type="match status" value="1"/>
</dbReference>
<dbReference type="SUPFAM" id="SSF47616">
    <property type="entry name" value="GST C-terminal domain-like"/>
    <property type="match status" value="1"/>
</dbReference>
<dbReference type="InterPro" id="IPR050983">
    <property type="entry name" value="GST_Omega/HSP26"/>
</dbReference>
<keyword evidence="4" id="KW-1185">Reference proteome</keyword>
<sequence>MINALNRKSIMTLFADPVCHYSHRARFILCEKSASAEVEFVDSKEFPEDLQELNPYGTLPILIDRDLALFNSRIIMEYLDERFPHPPLYPIDPVSRARSRLLIHRIDQDWYTLLDDIVNAGEKKAAKAKKLLRENLIASIPLFESNKYFLSDEFTLVDGVLAPLLWRLPLYGIELPKEAKAIKDYIARVTKRDTFQESMSKEELDMMESHILMAS</sequence>
<name>A0AB33Z3A7_9GAMM</name>
<dbReference type="InterPro" id="IPR036282">
    <property type="entry name" value="Glutathione-S-Trfase_C_sf"/>
</dbReference>
<dbReference type="InterPro" id="IPR040079">
    <property type="entry name" value="Glutathione_S-Trfase"/>
</dbReference>
<dbReference type="RefSeq" id="WP_015006432.1">
    <property type="nucleotide sequence ID" value="NZ_FQZJ01000001.1"/>
</dbReference>
<accession>A0AB33Z3A7</accession>
<dbReference type="Pfam" id="PF13409">
    <property type="entry name" value="GST_N_2"/>
    <property type="match status" value="1"/>
</dbReference>
<proteinExistence type="predicted"/>
<dbReference type="SUPFAM" id="SSF52833">
    <property type="entry name" value="Thioredoxin-like"/>
    <property type="match status" value="1"/>
</dbReference>
<dbReference type="PANTHER" id="PTHR43968">
    <property type="match status" value="1"/>
</dbReference>
<evidence type="ECO:0000259" key="1">
    <source>
        <dbReference type="PROSITE" id="PS50404"/>
    </source>
</evidence>
<organism evidence="3 4">
    <name type="scientific">Cycloclasticus pugetii</name>
    <dbReference type="NCBI Taxonomy" id="34068"/>
    <lineage>
        <taxon>Bacteria</taxon>
        <taxon>Pseudomonadati</taxon>
        <taxon>Pseudomonadota</taxon>
        <taxon>Gammaproteobacteria</taxon>
        <taxon>Thiotrichales</taxon>
        <taxon>Piscirickettsiaceae</taxon>
        <taxon>Cycloclasticus</taxon>
    </lineage>
</organism>
<dbReference type="InterPro" id="IPR004045">
    <property type="entry name" value="Glutathione_S-Trfase_N"/>
</dbReference>
<feature type="domain" description="GST N-terminal" evidence="1">
    <location>
        <begin position="9"/>
        <end position="87"/>
    </location>
</feature>
<evidence type="ECO:0000313" key="4">
    <source>
        <dbReference type="Proteomes" id="UP000015462"/>
    </source>
</evidence>
<dbReference type="InterPro" id="IPR010987">
    <property type="entry name" value="Glutathione-S-Trfase_C-like"/>
</dbReference>
<dbReference type="InterPro" id="IPR036249">
    <property type="entry name" value="Thioredoxin-like_sf"/>
</dbReference>
<evidence type="ECO:0000259" key="2">
    <source>
        <dbReference type="PROSITE" id="PS50405"/>
    </source>
</evidence>
<reference evidence="3 4" key="1">
    <citation type="journal article" date="2013" name="Genome Announc.">
        <title>Genome Sequence of the Pyrene- and Fluoranthene-Degrading Bacterium Cycloclasticus sp. Strain PY97M.</title>
        <authorList>
            <person name="Cui Z."/>
            <person name="Xu G."/>
            <person name="Li Q."/>
            <person name="Gao W."/>
            <person name="Zheng L."/>
        </authorList>
    </citation>
    <scope>NUCLEOTIDE SEQUENCE [LARGE SCALE GENOMIC DNA]</scope>
    <source>
        <strain evidence="3 4">PY97M</strain>
    </source>
</reference>